<keyword evidence="3" id="KW-0132">Cell division</keyword>
<evidence type="ECO:0000256" key="4">
    <source>
        <dbReference type="ARBA" id="ARBA00022741"/>
    </source>
</evidence>
<gene>
    <name evidence="14" type="ORF">GM51_17250</name>
</gene>
<feature type="domain" description="Mur ligase N-terminal catalytic" evidence="11">
    <location>
        <begin position="24"/>
        <end position="80"/>
    </location>
</feature>
<dbReference type="GO" id="GO:0071555">
    <property type="term" value="P:cell wall organization"/>
    <property type="evidence" value="ECO:0007669"/>
    <property type="project" value="UniProtKB-KW"/>
</dbReference>
<sequence>MPELTLSQVAQVIDGTLIGNPNIRITGISTDSRTTKPGDLFCAILGERTDGHDHIAQAKENGAVACLASREVTGDHVIVPNVAGELDPVIFALGKLATQVRNVMTNVEVIGVTGSSGKTSTKDMIGQVLSHAGATHAPIGSPNNELGLPLTILGTPPGTRYLVAEMGMRGLHHISLLCEIAHPTIGVVTNVGQAHIGEVGSIEDIAQAKSELVQSLSDAGVAILNADDARVLAMRSLTKATVFTYGFSELADIRAENVVLTSNGTYDFDLVYLGYRASANVPILGEHNVMNALAASAVGIAVGMEMSQIVEALADLKQVSKWRMEVHNLPGDITIINDAYNANPESMTAALNTLKKIPNHAKTWAVVGMMHELGTLSAELHQGVVAHCAQLGISHLVAVGANGGIYGLPKDVDSTLKTVWLPDFQAATDYICNEANSGDIILFKASRSEHFEVLATEVEARLKMKWSQK</sequence>
<dbReference type="EMBL" id="JNSL01000147">
    <property type="protein sequence ID" value="KGA14459.1"/>
    <property type="molecule type" value="Genomic_DNA"/>
</dbReference>
<keyword evidence="1" id="KW-0963">Cytoplasm</keyword>
<dbReference type="InterPro" id="IPR013221">
    <property type="entry name" value="Mur_ligase_cen"/>
</dbReference>
<feature type="domain" description="Mur ligase central" evidence="13">
    <location>
        <begin position="112"/>
        <end position="298"/>
    </location>
</feature>
<dbReference type="InterPro" id="IPR036615">
    <property type="entry name" value="Mur_ligase_C_dom_sf"/>
</dbReference>
<dbReference type="SUPFAM" id="SSF53623">
    <property type="entry name" value="MurD-like peptide ligases, catalytic domain"/>
    <property type="match status" value="1"/>
</dbReference>
<dbReference type="InterPro" id="IPR035911">
    <property type="entry name" value="MurE/MurF_N"/>
</dbReference>
<evidence type="ECO:0000256" key="10">
    <source>
        <dbReference type="ARBA" id="ARBA00031461"/>
    </source>
</evidence>
<keyword evidence="2" id="KW-0436">Ligase</keyword>
<accession>A0A094PXM5</accession>
<dbReference type="GO" id="GO:0047480">
    <property type="term" value="F:UDP-N-acetylmuramoyl-tripeptide-D-alanyl-D-alanine ligase activity"/>
    <property type="evidence" value="ECO:0007669"/>
    <property type="project" value="InterPro"/>
</dbReference>
<organism evidence="14">
    <name type="scientific">freshwater metagenome</name>
    <dbReference type="NCBI Taxonomy" id="449393"/>
    <lineage>
        <taxon>unclassified sequences</taxon>
        <taxon>metagenomes</taxon>
        <taxon>ecological metagenomes</taxon>
    </lineage>
</organism>
<dbReference type="Gene3D" id="3.90.190.20">
    <property type="entry name" value="Mur ligase, C-terminal domain"/>
    <property type="match status" value="1"/>
</dbReference>
<evidence type="ECO:0000259" key="13">
    <source>
        <dbReference type="Pfam" id="PF08245"/>
    </source>
</evidence>
<evidence type="ECO:0000313" key="14">
    <source>
        <dbReference type="EMBL" id="KGA14459.1"/>
    </source>
</evidence>
<evidence type="ECO:0000256" key="9">
    <source>
        <dbReference type="ARBA" id="ARBA00023316"/>
    </source>
</evidence>
<dbReference type="Gene3D" id="3.40.1390.10">
    <property type="entry name" value="MurE/MurF, N-terminal domain"/>
    <property type="match status" value="1"/>
</dbReference>
<evidence type="ECO:0000256" key="1">
    <source>
        <dbReference type="ARBA" id="ARBA00022490"/>
    </source>
</evidence>
<feature type="domain" description="Mur ligase C-terminal" evidence="12">
    <location>
        <begin position="323"/>
        <end position="447"/>
    </location>
</feature>
<evidence type="ECO:0000256" key="2">
    <source>
        <dbReference type="ARBA" id="ARBA00022598"/>
    </source>
</evidence>
<dbReference type="GO" id="GO:0005524">
    <property type="term" value="F:ATP binding"/>
    <property type="evidence" value="ECO:0007669"/>
    <property type="project" value="UniProtKB-KW"/>
</dbReference>
<dbReference type="InterPro" id="IPR005863">
    <property type="entry name" value="UDP-N-AcMur_synth"/>
</dbReference>
<comment type="caution">
    <text evidence="14">The sequence shown here is derived from an EMBL/GenBank/DDBJ whole genome shotgun (WGS) entry which is preliminary data.</text>
</comment>
<dbReference type="Pfam" id="PF02875">
    <property type="entry name" value="Mur_ligase_C"/>
    <property type="match status" value="1"/>
</dbReference>
<keyword evidence="9" id="KW-0961">Cell wall biogenesis/degradation</keyword>
<evidence type="ECO:0000256" key="5">
    <source>
        <dbReference type="ARBA" id="ARBA00022840"/>
    </source>
</evidence>
<evidence type="ECO:0000256" key="8">
    <source>
        <dbReference type="ARBA" id="ARBA00023306"/>
    </source>
</evidence>
<proteinExistence type="inferred from homology"/>
<keyword evidence="4" id="KW-0547">Nucleotide-binding</keyword>
<dbReference type="GO" id="GO:0051301">
    <property type="term" value="P:cell division"/>
    <property type="evidence" value="ECO:0007669"/>
    <property type="project" value="UniProtKB-KW"/>
</dbReference>
<dbReference type="SUPFAM" id="SSF63418">
    <property type="entry name" value="MurE/MurF N-terminal domain"/>
    <property type="match status" value="1"/>
</dbReference>
<dbReference type="InterPro" id="IPR004101">
    <property type="entry name" value="Mur_ligase_C"/>
</dbReference>
<evidence type="ECO:0000256" key="6">
    <source>
        <dbReference type="ARBA" id="ARBA00022960"/>
    </source>
</evidence>
<dbReference type="GO" id="GO:0009252">
    <property type="term" value="P:peptidoglycan biosynthetic process"/>
    <property type="evidence" value="ECO:0007669"/>
    <property type="project" value="UniProtKB-KW"/>
</dbReference>
<evidence type="ECO:0000256" key="3">
    <source>
        <dbReference type="ARBA" id="ARBA00022618"/>
    </source>
</evidence>
<evidence type="ECO:0000259" key="12">
    <source>
        <dbReference type="Pfam" id="PF02875"/>
    </source>
</evidence>
<keyword evidence="5" id="KW-0067">ATP-binding</keyword>
<dbReference type="Gene3D" id="3.40.1190.10">
    <property type="entry name" value="Mur-like, catalytic domain"/>
    <property type="match status" value="1"/>
</dbReference>
<dbReference type="AlphaFoldDB" id="A0A094PXM5"/>
<dbReference type="Pfam" id="PF01225">
    <property type="entry name" value="Mur_ligase"/>
    <property type="match status" value="1"/>
</dbReference>
<dbReference type="InterPro" id="IPR000713">
    <property type="entry name" value="Mur_ligase_N"/>
</dbReference>
<keyword evidence="7" id="KW-0573">Peptidoglycan synthesis</keyword>
<evidence type="ECO:0000256" key="7">
    <source>
        <dbReference type="ARBA" id="ARBA00022984"/>
    </source>
</evidence>
<dbReference type="GO" id="GO:0008360">
    <property type="term" value="P:regulation of cell shape"/>
    <property type="evidence" value="ECO:0007669"/>
    <property type="project" value="UniProtKB-KW"/>
</dbReference>
<dbReference type="InterPro" id="IPR051046">
    <property type="entry name" value="MurCDEF_CellWall_CoF430Synth"/>
</dbReference>
<keyword evidence="6" id="KW-0133">Cell shape</keyword>
<dbReference type="NCBIfam" id="TIGR01143">
    <property type="entry name" value="murF"/>
    <property type="match status" value="1"/>
</dbReference>
<dbReference type="PANTHER" id="PTHR43024">
    <property type="entry name" value="UDP-N-ACETYLMURAMOYL-TRIPEPTIDE--D-ALANYL-D-ALANINE LIGASE"/>
    <property type="match status" value="1"/>
</dbReference>
<dbReference type="SUPFAM" id="SSF53244">
    <property type="entry name" value="MurD-like peptide ligases, peptide-binding domain"/>
    <property type="match status" value="1"/>
</dbReference>
<evidence type="ECO:0000259" key="11">
    <source>
        <dbReference type="Pfam" id="PF01225"/>
    </source>
</evidence>
<dbReference type="PANTHER" id="PTHR43024:SF1">
    <property type="entry name" value="UDP-N-ACETYLMURAMOYL-TRIPEPTIDE--D-ALANYL-D-ALANINE LIGASE"/>
    <property type="match status" value="1"/>
</dbReference>
<dbReference type="Pfam" id="PF08245">
    <property type="entry name" value="Mur_ligase_M"/>
    <property type="match status" value="1"/>
</dbReference>
<reference evidence="14" key="1">
    <citation type="submission" date="2014-06" db="EMBL/GenBank/DDBJ databases">
        <title>Key roles for freshwater Actinobacteria revealed by deep metagenomic sequencing.</title>
        <authorList>
            <person name="Ghai R."/>
            <person name="Mizuno C.M."/>
            <person name="Picazo A."/>
            <person name="Camacho A."/>
            <person name="Rodriguez-Valera F."/>
        </authorList>
    </citation>
    <scope>NUCLEOTIDE SEQUENCE</scope>
</reference>
<name>A0A094PXM5_9ZZZZ</name>
<protein>
    <recommendedName>
        <fullName evidence="10">UDP-MurNAc-pentapeptide synthetase</fullName>
    </recommendedName>
</protein>
<keyword evidence="8" id="KW-0131">Cell cycle</keyword>
<dbReference type="HAMAP" id="MF_02019">
    <property type="entry name" value="MurF"/>
    <property type="match status" value="1"/>
</dbReference>
<dbReference type="InterPro" id="IPR036565">
    <property type="entry name" value="Mur-like_cat_sf"/>
</dbReference>